<dbReference type="EMBL" id="NCKW01007893">
    <property type="protein sequence ID" value="POM69295.1"/>
    <property type="molecule type" value="Genomic_DNA"/>
</dbReference>
<reference evidence="1 2" key="1">
    <citation type="journal article" date="2017" name="Genome Biol. Evol.">
        <title>Phytophthora megakarya and P. palmivora, closely related causal agents of cacao black pod rot, underwent increases in genome sizes and gene numbers by different mechanisms.</title>
        <authorList>
            <person name="Ali S.S."/>
            <person name="Shao J."/>
            <person name="Lary D.J."/>
            <person name="Kronmiller B."/>
            <person name="Shen D."/>
            <person name="Strem M.D."/>
            <person name="Amoako-Attah I."/>
            <person name="Akrofi A.Y."/>
            <person name="Begoude B.A."/>
            <person name="Ten Hoopen G.M."/>
            <person name="Coulibaly K."/>
            <person name="Kebe B.I."/>
            <person name="Melnick R.L."/>
            <person name="Guiltinan M.J."/>
            <person name="Tyler B.M."/>
            <person name="Meinhardt L.W."/>
            <person name="Bailey B.A."/>
        </authorList>
    </citation>
    <scope>NUCLEOTIDE SEQUENCE [LARGE SCALE GENOMIC DNA]</scope>
    <source>
        <strain evidence="2">sbr112.9</strain>
    </source>
</reference>
<sequence>MHECLDYLGEGEVRLRLRYFSRPGWQFSHVLASMALLKGISITDMMKSLPTRKLSGGGEADGIFIEMVKLSNDSQLKMDCEELAQCVIFAYT</sequence>
<organism evidence="1 2">
    <name type="scientific">Phytophthora palmivora</name>
    <dbReference type="NCBI Taxonomy" id="4796"/>
    <lineage>
        <taxon>Eukaryota</taxon>
        <taxon>Sar</taxon>
        <taxon>Stramenopiles</taxon>
        <taxon>Oomycota</taxon>
        <taxon>Peronosporomycetes</taxon>
        <taxon>Peronosporales</taxon>
        <taxon>Peronosporaceae</taxon>
        <taxon>Phytophthora</taxon>
    </lineage>
</organism>
<proteinExistence type="predicted"/>
<keyword evidence="2" id="KW-1185">Reference proteome</keyword>
<dbReference type="AlphaFoldDB" id="A0A2P4XUP4"/>
<evidence type="ECO:0000313" key="2">
    <source>
        <dbReference type="Proteomes" id="UP000237271"/>
    </source>
</evidence>
<evidence type="ECO:0000313" key="1">
    <source>
        <dbReference type="EMBL" id="POM69295.1"/>
    </source>
</evidence>
<name>A0A2P4XUP4_9STRA</name>
<accession>A0A2P4XUP4</accession>
<dbReference type="Proteomes" id="UP000237271">
    <property type="component" value="Unassembled WGS sequence"/>
</dbReference>
<gene>
    <name evidence="1" type="ORF">PHPALM_14431</name>
</gene>
<comment type="caution">
    <text evidence="1">The sequence shown here is derived from an EMBL/GenBank/DDBJ whole genome shotgun (WGS) entry which is preliminary data.</text>
</comment>
<protein>
    <submittedName>
        <fullName evidence="1">Uncharacterized protein</fullName>
    </submittedName>
</protein>